<dbReference type="InterPro" id="IPR033413">
    <property type="entry name" value="DUF5117"/>
</dbReference>
<dbReference type="PANTHER" id="PTHR38478">
    <property type="entry name" value="PEPTIDASE M1A AND M12B"/>
    <property type="match status" value="1"/>
</dbReference>
<feature type="region of interest" description="Disordered" evidence="1">
    <location>
        <begin position="564"/>
        <end position="583"/>
    </location>
</feature>
<dbReference type="InterPro" id="IPR032534">
    <property type="entry name" value="EcxA_zinc-bd"/>
</dbReference>
<dbReference type="RefSeq" id="WP_036927109.1">
    <property type="nucleotide sequence ID" value="NZ_JRPQ01000078.1"/>
</dbReference>
<feature type="domain" description="DUF5118" evidence="4">
    <location>
        <begin position="64"/>
        <end position="111"/>
    </location>
</feature>
<evidence type="ECO:0000313" key="6">
    <source>
        <dbReference type="Proteomes" id="UP000029723"/>
    </source>
</evidence>
<gene>
    <name evidence="5" type="ORF">HMPREF9304_05575</name>
</gene>
<dbReference type="InterPro" id="IPR033428">
    <property type="entry name" value="DUF5118"/>
</dbReference>
<evidence type="ECO:0000256" key="1">
    <source>
        <dbReference type="SAM" id="MobiDB-lite"/>
    </source>
</evidence>
<dbReference type="OrthoDB" id="9776599at2"/>
<organism evidence="5 6">
    <name type="scientific">Hoylesella timonensis S9-PR14</name>
    <dbReference type="NCBI Taxonomy" id="1401062"/>
    <lineage>
        <taxon>Bacteria</taxon>
        <taxon>Pseudomonadati</taxon>
        <taxon>Bacteroidota</taxon>
        <taxon>Bacteroidia</taxon>
        <taxon>Bacteroidales</taxon>
        <taxon>Prevotellaceae</taxon>
        <taxon>Hoylesella</taxon>
    </lineage>
</organism>
<feature type="compositionally biased region" description="Basic and acidic residues" evidence="1">
    <location>
        <begin position="567"/>
        <end position="577"/>
    </location>
</feature>
<proteinExistence type="predicted"/>
<feature type="domain" description="DUF5117" evidence="3">
    <location>
        <begin position="120"/>
        <end position="309"/>
    </location>
</feature>
<evidence type="ECO:0000313" key="5">
    <source>
        <dbReference type="EMBL" id="KGI22244.1"/>
    </source>
</evidence>
<dbReference type="PANTHER" id="PTHR38478:SF1">
    <property type="entry name" value="ZINC DEPENDENT METALLOPROTEASE DOMAIN LIPOPROTEIN"/>
    <property type="match status" value="1"/>
</dbReference>
<feature type="domain" description="EcxA zinc-binding" evidence="2">
    <location>
        <begin position="439"/>
        <end position="744"/>
    </location>
</feature>
<accession>A0A098YSA0</accession>
<dbReference type="SUPFAM" id="SSF55486">
    <property type="entry name" value="Metalloproteases ('zincins'), catalytic domain"/>
    <property type="match status" value="1"/>
</dbReference>
<dbReference type="AlphaFoldDB" id="A0A098YSA0"/>
<protein>
    <recommendedName>
        <fullName evidence="7">Glutaminyl-tRNA synthetase</fullName>
    </recommendedName>
</protein>
<sequence>MILSNKHLLSFFFLFMGLSLQAHPWLYPSLKVDTTKTEKKIPRDTTSTAKDSVDVKKKVKKKNEYADLLKKGGTELKGLFTVRHIEDKWYFEVPDSLLGRYFLAVTRLTATPQNFGKYAGEMMNEATVYFEKRDEKTMLLRVYVLSQLADEKDNISRTLKASTVDPIVASFKIIGPNKDSKRSLIEVTKLFKSENKVMSFAEFFSKRLKLGGLQSDRTFIDTLKVYPINIEIATTRTYSSSGQNMAAAQTGAVTLGLNTSFVMLPKIPMRKRLWDERVGYFTDRVTYFNDNQHKTDREQFIGRFRLVPKDVQRYRRGELVEPVKPIIFYIDPATPKKWVPYLIKGVNDWQVAFEAAGFKKAIIGKEWPKDRPDMSVDDARYNVIRYLPAEIENAYGPHVVDPRSGETIESHICWYHNVMNLLTKWYMTQCGPLDKRAQKMPFDDKLMGELIRFVSSHEVGHTLGLRHNMGASHATPVEKLRDKAWVEKHGHTVSIMDYARFNYVAQPQDGISSKGLFPRINDYDKWAIKWGYQYRPEFKDEFAERKALRAETTKVLKNNPRLWFSGEGRDEDPRSQTEDLGDNNVKASDYGILNLQRVMTNLPKWTKQPDSQFDNLTEMHESVRDQFRRYINHVLKNVGGRYLNNLPGSKPYEVAPAERQKEAVDFLARQLFDAPLWLYPDNITSITGDNAVARISSDQNRVLNSLLSLDVLTKIYNDSFDRSSAYQLPDYLDDVYRAVWKPLTAEQNIKNTTRRTLERSFVQCIDQLLNPSEKPQRASSLSQMFATGSGGNSSSLTSDALLYVQMLLDKVETYCQAQQAQSRGVNAMHYKDLLRQIKRVKDKQTSVK</sequence>
<dbReference type="Pfam" id="PF16313">
    <property type="entry name" value="DUF4953"/>
    <property type="match status" value="1"/>
</dbReference>
<evidence type="ECO:0008006" key="7">
    <source>
        <dbReference type="Google" id="ProtNLM"/>
    </source>
</evidence>
<evidence type="ECO:0000259" key="3">
    <source>
        <dbReference type="Pfam" id="PF17148"/>
    </source>
</evidence>
<dbReference type="EMBL" id="JRPQ01000078">
    <property type="protein sequence ID" value="KGI22244.1"/>
    <property type="molecule type" value="Genomic_DNA"/>
</dbReference>
<dbReference type="Pfam" id="PF17148">
    <property type="entry name" value="DUF5117"/>
    <property type="match status" value="1"/>
</dbReference>
<evidence type="ECO:0000259" key="4">
    <source>
        <dbReference type="Pfam" id="PF17162"/>
    </source>
</evidence>
<evidence type="ECO:0000259" key="2">
    <source>
        <dbReference type="Pfam" id="PF16313"/>
    </source>
</evidence>
<name>A0A098YSA0_9BACT</name>
<dbReference type="InterPro" id="IPR034032">
    <property type="entry name" value="Zn_MMP-like_bac"/>
</dbReference>
<dbReference type="Proteomes" id="UP000029723">
    <property type="component" value="Unassembled WGS sequence"/>
</dbReference>
<reference evidence="5 6" key="1">
    <citation type="submission" date="2014-07" db="EMBL/GenBank/DDBJ databases">
        <authorList>
            <person name="McCorrison J."/>
            <person name="Sanka R."/>
            <person name="Torralba M."/>
            <person name="Gillis M."/>
            <person name="Haft D.H."/>
            <person name="Methe B."/>
            <person name="Sutton G."/>
            <person name="Nelson K.E."/>
        </authorList>
    </citation>
    <scope>NUCLEOTIDE SEQUENCE [LARGE SCALE GENOMIC DNA]</scope>
    <source>
        <strain evidence="5 6">S9-PR14</strain>
    </source>
</reference>
<dbReference type="Pfam" id="PF17162">
    <property type="entry name" value="DUF5118"/>
    <property type="match status" value="1"/>
</dbReference>
<comment type="caution">
    <text evidence="5">The sequence shown here is derived from an EMBL/GenBank/DDBJ whole genome shotgun (WGS) entry which is preliminary data.</text>
</comment>
<dbReference type="CDD" id="cd04276">
    <property type="entry name" value="ZnMc_MMP_like_2"/>
    <property type="match status" value="1"/>
</dbReference>